<dbReference type="GO" id="GO:0008168">
    <property type="term" value="F:methyltransferase activity"/>
    <property type="evidence" value="ECO:0007669"/>
    <property type="project" value="UniProtKB-KW"/>
</dbReference>
<keyword evidence="1" id="KW-0489">Methyltransferase</keyword>
<sequence>MLQTRIEKRMELIDQEIAGMKKEMSKIPAIELSLIEITKDLELMQLQFEKQQQAIRGLWKRDRTPVW</sequence>
<comment type="caution">
    <text evidence="1">The sequence shown here is derived from an EMBL/GenBank/DDBJ whole genome shotgun (WGS) entry which is preliminary data.</text>
</comment>
<evidence type="ECO:0000313" key="1">
    <source>
        <dbReference type="EMBL" id="TYK06487.1"/>
    </source>
</evidence>
<evidence type="ECO:0000313" key="2">
    <source>
        <dbReference type="Proteomes" id="UP000321947"/>
    </source>
</evidence>
<organism evidence="1 2">
    <name type="scientific">Cucumis melo var. makuwa</name>
    <name type="common">Oriental melon</name>
    <dbReference type="NCBI Taxonomy" id="1194695"/>
    <lineage>
        <taxon>Eukaryota</taxon>
        <taxon>Viridiplantae</taxon>
        <taxon>Streptophyta</taxon>
        <taxon>Embryophyta</taxon>
        <taxon>Tracheophyta</taxon>
        <taxon>Spermatophyta</taxon>
        <taxon>Magnoliopsida</taxon>
        <taxon>eudicotyledons</taxon>
        <taxon>Gunneridae</taxon>
        <taxon>Pentapetalae</taxon>
        <taxon>rosids</taxon>
        <taxon>fabids</taxon>
        <taxon>Cucurbitales</taxon>
        <taxon>Cucurbitaceae</taxon>
        <taxon>Benincaseae</taxon>
        <taxon>Cucumis</taxon>
    </lineage>
</organism>
<name>A0A5D3C3S8_CUCMM</name>
<accession>A0A5D3C3S8</accession>
<gene>
    <name evidence="1" type="ORF">E5676_scaffold70G00130</name>
</gene>
<dbReference type="Proteomes" id="UP000321947">
    <property type="component" value="Unassembled WGS sequence"/>
</dbReference>
<dbReference type="GO" id="GO:0032259">
    <property type="term" value="P:methylation"/>
    <property type="evidence" value="ECO:0007669"/>
    <property type="project" value="UniProtKB-KW"/>
</dbReference>
<keyword evidence="1" id="KW-0808">Transferase</keyword>
<reference evidence="1 2" key="1">
    <citation type="submission" date="2019-08" db="EMBL/GenBank/DDBJ databases">
        <title>Draft genome sequences of two oriental melons (Cucumis melo L. var makuwa).</title>
        <authorList>
            <person name="Kwon S.-Y."/>
        </authorList>
    </citation>
    <scope>NUCLEOTIDE SEQUENCE [LARGE SCALE GENOMIC DNA]</scope>
    <source>
        <strain evidence="2">cv. Chang Bougi</strain>
        <tissue evidence="1">Leaf</tissue>
    </source>
</reference>
<dbReference type="AlphaFoldDB" id="A0A5D3C3S8"/>
<dbReference type="EMBL" id="SSTD01013523">
    <property type="protein sequence ID" value="TYK06487.1"/>
    <property type="molecule type" value="Genomic_DNA"/>
</dbReference>
<protein>
    <submittedName>
        <fullName evidence="1">Histone-lysine N-methyltransferase ASHR1 isoform X1</fullName>
    </submittedName>
</protein>
<proteinExistence type="predicted"/>